<keyword evidence="5" id="KW-0874">Quinone</keyword>
<evidence type="ECO:0000256" key="6">
    <source>
        <dbReference type="RuleBase" id="RU000471"/>
    </source>
</evidence>
<comment type="function">
    <text evidence="5">NDH-1 shuttles electrons from NADH, via FMN and iron-sulfur (Fe-S) centers, to quinones in the respiratory chain. The immediate electron acceptor for the enzyme in this species is believed to be ubiquinone. Couples the redox reaction to proton translocation (for every two electrons transferred, four hydrogen ions are translocated across the cytoplasmic membrane), and thus conserves the redox energy in a proton gradient. This subunit may bind ubiquinone.</text>
</comment>
<dbReference type="GO" id="GO:0003954">
    <property type="term" value="F:NADH dehydrogenase activity"/>
    <property type="evidence" value="ECO:0007669"/>
    <property type="project" value="TreeGrafter"/>
</dbReference>
<dbReference type="GO" id="GO:0009060">
    <property type="term" value="P:aerobic respiration"/>
    <property type="evidence" value="ECO:0007669"/>
    <property type="project" value="TreeGrafter"/>
</dbReference>
<comment type="subunit">
    <text evidence="5">NDH-1 is composed of 14 different subunits. Subunits NuoA, H, J, K, L, M, N constitute the membrane sector of the complex.</text>
</comment>
<reference evidence="8" key="1">
    <citation type="submission" date="2023-03" db="EMBL/GenBank/DDBJ databases">
        <title>Amycolatopsis taiwanensis NBRC 103393.</title>
        <authorList>
            <person name="Ichikawa N."/>
            <person name="Sato H."/>
            <person name="Tonouchi N."/>
        </authorList>
    </citation>
    <scope>NUCLEOTIDE SEQUENCE</scope>
    <source>
        <strain evidence="8">NBRC 103393</strain>
    </source>
</reference>
<comment type="subcellular location">
    <subcellularLocation>
        <location evidence="5 6">Cell membrane</location>
        <topology evidence="5 6">Multi-pass membrane protein</topology>
    </subcellularLocation>
    <subcellularLocation>
        <location evidence="1">Membrane</location>
        <topology evidence="1">Multi-pass membrane protein</topology>
    </subcellularLocation>
</comment>
<dbReference type="InterPro" id="IPR001694">
    <property type="entry name" value="NADH_UbQ_OxRdtase_su1/FPO"/>
</dbReference>
<dbReference type="PROSITE" id="PS00668">
    <property type="entry name" value="COMPLEX1_ND1_2"/>
    <property type="match status" value="1"/>
</dbReference>
<feature type="transmembrane region" description="Helical" evidence="5">
    <location>
        <begin position="27"/>
        <end position="51"/>
    </location>
</feature>
<keyword evidence="4 5" id="KW-0472">Membrane</keyword>
<feature type="transmembrane region" description="Helical" evidence="5">
    <location>
        <begin position="181"/>
        <end position="200"/>
    </location>
</feature>
<comment type="similarity">
    <text evidence="5 6">Belongs to the complex I subunit 1 family.</text>
</comment>
<dbReference type="NCBIfam" id="NF004743">
    <property type="entry name" value="PRK06076.1-4"/>
    <property type="match status" value="1"/>
</dbReference>
<feature type="transmembrane region" description="Helical" evidence="5">
    <location>
        <begin position="332"/>
        <end position="354"/>
    </location>
</feature>
<protein>
    <recommendedName>
        <fullName evidence="5">NADH-quinone oxidoreductase subunit H</fullName>
        <ecNumber evidence="5">7.1.1.-</ecNumber>
    </recommendedName>
    <alternativeName>
        <fullName evidence="5">NADH dehydrogenase I subunit H</fullName>
    </alternativeName>
    <alternativeName>
        <fullName evidence="5">NDH-1 subunit H</fullName>
    </alternativeName>
</protein>
<feature type="transmembrane region" description="Helical" evidence="5">
    <location>
        <begin position="299"/>
        <end position="320"/>
    </location>
</feature>
<comment type="catalytic activity">
    <reaction evidence="5">
        <text>a quinone + NADH + 5 H(+)(in) = a quinol + NAD(+) + 4 H(+)(out)</text>
        <dbReference type="Rhea" id="RHEA:57888"/>
        <dbReference type="ChEBI" id="CHEBI:15378"/>
        <dbReference type="ChEBI" id="CHEBI:24646"/>
        <dbReference type="ChEBI" id="CHEBI:57540"/>
        <dbReference type="ChEBI" id="CHEBI:57945"/>
        <dbReference type="ChEBI" id="CHEBI:132124"/>
    </reaction>
</comment>
<evidence type="ECO:0000256" key="3">
    <source>
        <dbReference type="ARBA" id="ARBA00022989"/>
    </source>
</evidence>
<feature type="transmembrane region" description="Helical" evidence="5">
    <location>
        <begin position="139"/>
        <end position="160"/>
    </location>
</feature>
<dbReference type="EMBL" id="BSTI01000001">
    <property type="protein sequence ID" value="GLY63694.1"/>
    <property type="molecule type" value="Genomic_DNA"/>
</dbReference>
<dbReference type="GO" id="GO:0005886">
    <property type="term" value="C:plasma membrane"/>
    <property type="evidence" value="ECO:0007669"/>
    <property type="project" value="UniProtKB-SubCell"/>
</dbReference>
<sequence length="440" mass="48021">MTPLLMQQPLLAQQPLSRAELLAGDPWWLTLIKAVVILLIGPIMTILLIVWERKALGRMQNRPGPNRVGPGGYLQSIADAIKLPFKEQVIPDGADRKVYFLAPVLAVVPALIALSAIPFGPEVSIFGHRTVLQLVDLPVGVLVILACSSVGVYGIVLAGWSSGSPYPLFGGLRSAAQVISYEIAMGLSLVAVVLTAHSMSTGDIVNAQQHGWYFYLLLPSFVIYLISMVGETNRAPFDLPEAESELVGGFHTEYSSMKFAMFFLAEYVNMVVVSAFATTLFLGGYLFPFVGADSPLNQGWLPVIWFFAKVFALLFCFIWLRGTLPRFRYDQFMQLGWKVLVPVNLVWIVAVVAMRSIESTPIRIVVIVAIVVLVAVPVALTVDSRQQYQDDSVPITGGGYPLPPLDLKVPAVPERGAGRKKRRRVAQASRRAEVSAGSDG</sequence>
<dbReference type="RefSeq" id="WP_027941104.1">
    <property type="nucleotide sequence ID" value="NZ_BSTI01000001.1"/>
</dbReference>
<keyword evidence="5" id="KW-1278">Translocase</keyword>
<name>A0A9W6QT10_9PSEU</name>
<feature type="transmembrane region" description="Helical" evidence="5">
    <location>
        <begin position="267"/>
        <end position="287"/>
    </location>
</feature>
<gene>
    <name evidence="5 8" type="primary">nuoH</name>
    <name evidence="8" type="ORF">Atai01_03130</name>
</gene>
<evidence type="ECO:0000313" key="8">
    <source>
        <dbReference type="EMBL" id="GLY63694.1"/>
    </source>
</evidence>
<feature type="transmembrane region" description="Helical" evidence="5">
    <location>
        <begin position="98"/>
        <end position="119"/>
    </location>
</feature>
<evidence type="ECO:0000256" key="1">
    <source>
        <dbReference type="ARBA" id="ARBA00004141"/>
    </source>
</evidence>
<dbReference type="GO" id="GO:0048038">
    <property type="term" value="F:quinone binding"/>
    <property type="evidence" value="ECO:0007669"/>
    <property type="project" value="UniProtKB-KW"/>
</dbReference>
<feature type="transmembrane region" description="Helical" evidence="5">
    <location>
        <begin position="360"/>
        <end position="382"/>
    </location>
</feature>
<evidence type="ECO:0000313" key="9">
    <source>
        <dbReference type="Proteomes" id="UP001165136"/>
    </source>
</evidence>
<dbReference type="HAMAP" id="MF_01350">
    <property type="entry name" value="NDH1_NuoH"/>
    <property type="match status" value="1"/>
</dbReference>
<feature type="transmembrane region" description="Helical" evidence="5">
    <location>
        <begin position="212"/>
        <end position="230"/>
    </location>
</feature>
<dbReference type="GO" id="GO:0016655">
    <property type="term" value="F:oxidoreductase activity, acting on NAD(P)H, quinone or similar compound as acceptor"/>
    <property type="evidence" value="ECO:0007669"/>
    <property type="project" value="UniProtKB-UniRule"/>
</dbReference>
<feature type="region of interest" description="Disordered" evidence="7">
    <location>
        <begin position="399"/>
        <end position="440"/>
    </location>
</feature>
<dbReference type="AlphaFoldDB" id="A0A9W6QT10"/>
<dbReference type="Pfam" id="PF00146">
    <property type="entry name" value="NADHdh"/>
    <property type="match status" value="1"/>
</dbReference>
<proteinExistence type="inferred from homology"/>
<accession>A0A9W6QT10</accession>
<keyword evidence="3 5" id="KW-1133">Transmembrane helix</keyword>
<evidence type="ECO:0000256" key="7">
    <source>
        <dbReference type="SAM" id="MobiDB-lite"/>
    </source>
</evidence>
<evidence type="ECO:0000256" key="2">
    <source>
        <dbReference type="ARBA" id="ARBA00022692"/>
    </source>
</evidence>
<keyword evidence="2 5" id="KW-0812">Transmembrane</keyword>
<keyword evidence="5 6" id="KW-0520">NAD</keyword>
<keyword evidence="9" id="KW-1185">Reference proteome</keyword>
<dbReference type="PANTHER" id="PTHR11432:SF3">
    <property type="entry name" value="NADH-UBIQUINONE OXIDOREDUCTASE CHAIN 1"/>
    <property type="match status" value="1"/>
</dbReference>
<dbReference type="InterPro" id="IPR018086">
    <property type="entry name" value="NADH_UbQ_OxRdtase_su1_CS"/>
</dbReference>
<keyword evidence="5" id="KW-0830">Ubiquinone</keyword>
<dbReference type="EC" id="7.1.1.-" evidence="5"/>
<comment type="caution">
    <text evidence="8">The sequence shown here is derived from an EMBL/GenBank/DDBJ whole genome shotgun (WGS) entry which is preliminary data.</text>
</comment>
<keyword evidence="5" id="KW-1003">Cell membrane</keyword>
<dbReference type="NCBIfam" id="NF004741">
    <property type="entry name" value="PRK06076.1-2"/>
    <property type="match status" value="1"/>
</dbReference>
<organism evidence="8 9">
    <name type="scientific">Amycolatopsis taiwanensis</name>
    <dbReference type="NCBI Taxonomy" id="342230"/>
    <lineage>
        <taxon>Bacteria</taxon>
        <taxon>Bacillati</taxon>
        <taxon>Actinomycetota</taxon>
        <taxon>Actinomycetes</taxon>
        <taxon>Pseudonocardiales</taxon>
        <taxon>Pseudonocardiaceae</taxon>
        <taxon>Amycolatopsis</taxon>
    </lineage>
</organism>
<dbReference type="PANTHER" id="PTHR11432">
    <property type="entry name" value="NADH DEHYDROGENASE SUBUNIT 1"/>
    <property type="match status" value="1"/>
</dbReference>
<evidence type="ECO:0000256" key="5">
    <source>
        <dbReference type="HAMAP-Rule" id="MF_01350"/>
    </source>
</evidence>
<evidence type="ECO:0000256" key="4">
    <source>
        <dbReference type="ARBA" id="ARBA00023136"/>
    </source>
</evidence>
<dbReference type="Proteomes" id="UP001165136">
    <property type="component" value="Unassembled WGS sequence"/>
</dbReference>